<feature type="region of interest" description="Disordered" evidence="1">
    <location>
        <begin position="60"/>
        <end position="144"/>
    </location>
</feature>
<feature type="compositionally biased region" description="Polar residues" evidence="1">
    <location>
        <begin position="313"/>
        <end position="337"/>
    </location>
</feature>
<gene>
    <name evidence="4" type="ORF">B0T16DRAFT_451925</name>
</gene>
<comment type="caution">
    <text evidence="4">The sequence shown here is derived from an EMBL/GenBank/DDBJ whole genome shotgun (WGS) entry which is preliminary data.</text>
</comment>
<keyword evidence="3" id="KW-0732">Signal</keyword>
<feature type="compositionally biased region" description="Polar residues" evidence="1">
    <location>
        <begin position="280"/>
        <end position="289"/>
    </location>
</feature>
<evidence type="ECO:0000256" key="2">
    <source>
        <dbReference type="SAM" id="Phobius"/>
    </source>
</evidence>
<feature type="compositionally biased region" description="Low complexity" evidence="1">
    <location>
        <begin position="256"/>
        <end position="269"/>
    </location>
</feature>
<feature type="region of interest" description="Disordered" evidence="1">
    <location>
        <begin position="307"/>
        <end position="337"/>
    </location>
</feature>
<keyword evidence="2" id="KW-0472">Membrane</keyword>
<accession>A0AA39YRZ9</accession>
<feature type="region of interest" description="Disordered" evidence="1">
    <location>
        <begin position="245"/>
        <end position="292"/>
    </location>
</feature>
<protein>
    <submittedName>
        <fullName evidence="4">Uncharacterized protein</fullName>
    </submittedName>
</protein>
<feature type="compositionally biased region" description="Gly residues" evidence="1">
    <location>
        <begin position="134"/>
        <end position="144"/>
    </location>
</feature>
<reference evidence="4" key="1">
    <citation type="submission" date="2023-06" db="EMBL/GenBank/DDBJ databases">
        <title>Genome-scale phylogeny and comparative genomics of the fungal order Sordariales.</title>
        <authorList>
            <consortium name="Lawrence Berkeley National Laboratory"/>
            <person name="Hensen N."/>
            <person name="Bonometti L."/>
            <person name="Westerberg I."/>
            <person name="Brannstrom I.O."/>
            <person name="Guillou S."/>
            <person name="Cros-Aarteil S."/>
            <person name="Calhoun S."/>
            <person name="Haridas S."/>
            <person name="Kuo A."/>
            <person name="Mondo S."/>
            <person name="Pangilinan J."/>
            <person name="Riley R."/>
            <person name="Labutti K."/>
            <person name="Andreopoulos B."/>
            <person name="Lipzen A."/>
            <person name="Chen C."/>
            <person name="Yanf M."/>
            <person name="Daum C."/>
            <person name="Ng V."/>
            <person name="Clum A."/>
            <person name="Steindorff A."/>
            <person name="Ohm R."/>
            <person name="Martin F."/>
            <person name="Silar P."/>
            <person name="Natvig D."/>
            <person name="Lalanne C."/>
            <person name="Gautier V."/>
            <person name="Ament-Velasquez S.L."/>
            <person name="Kruys A."/>
            <person name="Hutchinson M.I."/>
            <person name="Powell A.J."/>
            <person name="Barry K."/>
            <person name="Miller A.N."/>
            <person name="Grigoriev I.V."/>
            <person name="Debuchy R."/>
            <person name="Gladieux P."/>
            <person name="Thoren M.H."/>
            <person name="Johannesson H."/>
        </authorList>
    </citation>
    <scope>NUCLEOTIDE SEQUENCE</scope>
    <source>
        <strain evidence="4">SMH2532-1</strain>
    </source>
</reference>
<name>A0AA39YRZ9_9PEZI</name>
<evidence type="ECO:0000256" key="1">
    <source>
        <dbReference type="SAM" id="MobiDB-lite"/>
    </source>
</evidence>
<feature type="chain" id="PRO_5041407956" evidence="3">
    <location>
        <begin position="23"/>
        <end position="482"/>
    </location>
</feature>
<keyword evidence="5" id="KW-1185">Reference proteome</keyword>
<feature type="signal peptide" evidence="3">
    <location>
        <begin position="1"/>
        <end position="22"/>
    </location>
</feature>
<feature type="compositionally biased region" description="Low complexity" evidence="1">
    <location>
        <begin position="121"/>
        <end position="133"/>
    </location>
</feature>
<feature type="transmembrane region" description="Helical" evidence="2">
    <location>
        <begin position="152"/>
        <end position="176"/>
    </location>
</feature>
<dbReference type="EMBL" id="JAULSV010000001">
    <property type="protein sequence ID" value="KAK0656340.1"/>
    <property type="molecule type" value="Genomic_DNA"/>
</dbReference>
<keyword evidence="2" id="KW-0812">Transmembrane</keyword>
<proteinExistence type="predicted"/>
<feature type="compositionally biased region" description="Low complexity" evidence="1">
    <location>
        <begin position="72"/>
        <end position="86"/>
    </location>
</feature>
<dbReference type="Proteomes" id="UP001174936">
    <property type="component" value="Unassembled WGS sequence"/>
</dbReference>
<keyword evidence="2" id="KW-1133">Transmembrane helix</keyword>
<organism evidence="4 5">
    <name type="scientific">Cercophora newfieldiana</name>
    <dbReference type="NCBI Taxonomy" id="92897"/>
    <lineage>
        <taxon>Eukaryota</taxon>
        <taxon>Fungi</taxon>
        <taxon>Dikarya</taxon>
        <taxon>Ascomycota</taxon>
        <taxon>Pezizomycotina</taxon>
        <taxon>Sordariomycetes</taxon>
        <taxon>Sordariomycetidae</taxon>
        <taxon>Sordariales</taxon>
        <taxon>Lasiosphaeriaceae</taxon>
        <taxon>Cercophora</taxon>
    </lineage>
</organism>
<evidence type="ECO:0000313" key="4">
    <source>
        <dbReference type="EMBL" id="KAK0656340.1"/>
    </source>
</evidence>
<sequence>MSWPKVLAVAAACSVLPVRAVALGVRQVLPDREGIVRTSAIPFPGQPTVTVTTRLSVTITTGTGAGTGTGTGTDTAPPTAQPTNTGDLPTDITDLSPGVTPPGSGPGSGTATETLLTDMPTISGPSPTDTDSSGGTGSSGGSSGGVIGSNRALVIALSTVLSVVGLLLILGVIFICRRKRKGRFPFFPRGASPIDDDEIATWKVPRSEKGPLPDSGAGGGAAALATAGAVGTAGATVAMVGAAGGRHSDSGGSGGDSRAVSSDSRSNNGSGNGNGGSPSHVKNASTSSIKKPPSVIVYSNAHQGIGGYRHSSDNSSPRSFGSYDASTGPATGLSGKTSFDKVLPQTPIQAKAPNARAGLTDESIPGDDPFIANPRRQPSRLSKLPPGFSSAQRRAHVRTRSSRSSFRSFNEYAFSGSEQDLPTGRHSHDYVPRSHNNSNWKVYSSSSIPPRLSFSDDSFLGGSLSPRPLLGRQEYEIGRAIG</sequence>
<evidence type="ECO:0000256" key="3">
    <source>
        <dbReference type="SAM" id="SignalP"/>
    </source>
</evidence>
<evidence type="ECO:0000313" key="5">
    <source>
        <dbReference type="Proteomes" id="UP001174936"/>
    </source>
</evidence>
<dbReference type="AlphaFoldDB" id="A0AA39YRZ9"/>